<feature type="compositionally biased region" description="Polar residues" evidence="2">
    <location>
        <begin position="453"/>
        <end position="470"/>
    </location>
</feature>
<comment type="caution">
    <text evidence="4">The sequence shown here is derived from an EMBL/GenBank/DDBJ whole genome shotgun (WGS) entry which is preliminary data.</text>
</comment>
<dbReference type="EMBL" id="JBAHYK010000468">
    <property type="protein sequence ID" value="KAL0573754.1"/>
    <property type="molecule type" value="Genomic_DNA"/>
</dbReference>
<feature type="compositionally biased region" description="Low complexity" evidence="2">
    <location>
        <begin position="401"/>
        <end position="434"/>
    </location>
</feature>
<feature type="compositionally biased region" description="Basic and acidic residues" evidence="2">
    <location>
        <begin position="839"/>
        <end position="848"/>
    </location>
</feature>
<feature type="domain" description="HMG box" evidence="3">
    <location>
        <begin position="196"/>
        <end position="265"/>
    </location>
</feature>
<feature type="compositionally biased region" description="Polar residues" evidence="2">
    <location>
        <begin position="711"/>
        <end position="725"/>
    </location>
</feature>
<feature type="compositionally biased region" description="Low complexity" evidence="2">
    <location>
        <begin position="764"/>
        <end position="776"/>
    </location>
</feature>
<feature type="region of interest" description="Disordered" evidence="2">
    <location>
        <begin position="873"/>
        <end position="894"/>
    </location>
</feature>
<dbReference type="Gene3D" id="1.10.30.10">
    <property type="entry name" value="High mobility group box domain"/>
    <property type="match status" value="1"/>
</dbReference>
<feature type="compositionally biased region" description="Polar residues" evidence="2">
    <location>
        <begin position="873"/>
        <end position="885"/>
    </location>
</feature>
<dbReference type="SUPFAM" id="SSF47095">
    <property type="entry name" value="HMG-box"/>
    <property type="match status" value="1"/>
</dbReference>
<keyword evidence="5" id="KW-1185">Reference proteome</keyword>
<dbReference type="SMART" id="SM00398">
    <property type="entry name" value="HMG"/>
    <property type="match status" value="1"/>
</dbReference>
<feature type="compositionally biased region" description="Basic and acidic residues" evidence="2">
    <location>
        <begin position="251"/>
        <end position="266"/>
    </location>
</feature>
<feature type="compositionally biased region" description="Polar residues" evidence="2">
    <location>
        <begin position="1"/>
        <end position="12"/>
    </location>
</feature>
<feature type="compositionally biased region" description="Basic residues" evidence="2">
    <location>
        <begin position="278"/>
        <end position="292"/>
    </location>
</feature>
<feature type="compositionally biased region" description="Polar residues" evidence="2">
    <location>
        <begin position="917"/>
        <end position="926"/>
    </location>
</feature>
<feature type="region of interest" description="Disordered" evidence="2">
    <location>
        <begin position="1"/>
        <end position="72"/>
    </location>
</feature>
<feature type="region of interest" description="Disordered" evidence="2">
    <location>
        <begin position="251"/>
        <end position="472"/>
    </location>
</feature>
<feature type="compositionally biased region" description="Polar residues" evidence="2">
    <location>
        <begin position="653"/>
        <end position="662"/>
    </location>
</feature>
<evidence type="ECO:0000256" key="1">
    <source>
        <dbReference type="PROSITE-ProRule" id="PRU00267"/>
    </source>
</evidence>
<organism evidence="4 5">
    <name type="scientific">Marasmius crinis-equi</name>
    <dbReference type="NCBI Taxonomy" id="585013"/>
    <lineage>
        <taxon>Eukaryota</taxon>
        <taxon>Fungi</taxon>
        <taxon>Dikarya</taxon>
        <taxon>Basidiomycota</taxon>
        <taxon>Agaricomycotina</taxon>
        <taxon>Agaricomycetes</taxon>
        <taxon>Agaricomycetidae</taxon>
        <taxon>Agaricales</taxon>
        <taxon>Marasmiineae</taxon>
        <taxon>Marasmiaceae</taxon>
        <taxon>Marasmius</taxon>
    </lineage>
</organism>
<feature type="compositionally biased region" description="Polar residues" evidence="2">
    <location>
        <begin position="777"/>
        <end position="791"/>
    </location>
</feature>
<evidence type="ECO:0000256" key="2">
    <source>
        <dbReference type="SAM" id="MobiDB-lite"/>
    </source>
</evidence>
<feature type="compositionally biased region" description="Polar residues" evidence="2">
    <location>
        <begin position="381"/>
        <end position="400"/>
    </location>
</feature>
<evidence type="ECO:0000313" key="4">
    <source>
        <dbReference type="EMBL" id="KAL0573754.1"/>
    </source>
</evidence>
<feature type="compositionally biased region" description="Low complexity" evidence="2">
    <location>
        <begin position="537"/>
        <end position="557"/>
    </location>
</feature>
<sequence length="1028" mass="111941">MSRNSPESTPSGTIHVEEQLGETRVAEDCMEVDADDEDDMPPLVEKPPGHDDHQLNEEEDDQDGSLPGISVASYSALPSGGYTFIADGKDSPATGAVSTTSFQMPGALSIHHVPVGPTTSSQHEFSFSINNSHSRNYSNSNSVSHSPMTDATGELATTLASDIASAPRGRTKHHFTSDVGDSLAGDGEMGIGGGHIPRPPNAFILFRSSFIRSQKISGKVEGNHSRLSKIIGMYWRALEPAERAEWEAKAQVAQDEHRRRYPDWRFRPGSTKSNPQRGRGRRGKGGGRKGRLKTKDGGGEEDNSAEPDEVAVDVRPATSTVIDKGKGKERERDDVVRDKGKGKAREAEPDMTPQKISILIPHVPPTLKRPYHLRDRPRKASNASPSAQAHEALSSTSTPESYSTKVVPSSSSKASGSTAFAESSTSRLAGASSSKARLPLPISVPTFVPSSPPASKNTVSHAKSQQQPLQTREDLRIKQIAQLLVQGKEGIELEQELERWERGEEDSNTGPGSSDTERGSIPPSWSPEITTEPATPPSDCSSNTPSSASTTDTDAYTQRVEWNFSGLDEQPHRANARSSLHPNASILSEAQVLVDDDRHGGGRKRSSSAPAPNPRNAYQPQVPQHSASYADVSESSMEERSNDSTFYPLAERSSPSYQSWETSYEDFCDGYERQPQQSSSPFSSSPLSVSPGRTLEHDQSQRQWTYPPYPTSQHIETESSSVSQPYQMTSAFSSRGQYHRHTRTHSHLLPIQSFPSSDSEVLLSPTSPSSHSPQGSVMMSPQSAHSPVTPSSAPPNFRGVTPIQADRGANIPRRGSIAFPISSSSRSSFSHHRTITRRTGSDDPRSESGGDSLPHGSTRLTWESVEAERRQWYQTQGPEEQSQPLLHNHTYHDGGQELELGFPTPDTRDMGWVVSPHQQDSFQPFSPASDDGGPSSEMAWEQADEGRQGMVSCIVDPYLLGPREGQSEMNASSEPPPTSSYSSLSNWAGEPVVRISPPNIYDRRDKQSDIWEVDDSDVSFGLFGRRGG</sequence>
<feature type="compositionally biased region" description="Basic and acidic residues" evidence="2">
    <location>
        <begin position="47"/>
        <end position="56"/>
    </location>
</feature>
<keyword evidence="1" id="KW-0238">DNA-binding</keyword>
<feature type="compositionally biased region" description="Acidic residues" evidence="2">
    <location>
        <begin position="28"/>
        <end position="40"/>
    </location>
</feature>
<protein>
    <recommendedName>
        <fullName evidence="3">HMG box domain-containing protein</fullName>
    </recommendedName>
</protein>
<accession>A0ABR3FEL9</accession>
<feature type="compositionally biased region" description="Basic residues" evidence="2">
    <location>
        <begin position="369"/>
        <end position="379"/>
    </location>
</feature>
<feature type="region of interest" description="Disordered" evidence="2">
    <location>
        <begin position="749"/>
        <end position="797"/>
    </location>
</feature>
<feature type="compositionally biased region" description="Polar residues" evidence="2">
    <location>
        <begin position="576"/>
        <end position="588"/>
    </location>
</feature>
<feature type="region of interest" description="Disordered" evidence="2">
    <location>
        <begin position="819"/>
        <end position="861"/>
    </location>
</feature>
<dbReference type="Pfam" id="PF00505">
    <property type="entry name" value="HMG_box"/>
    <property type="match status" value="1"/>
</dbReference>
<feature type="compositionally biased region" description="Polar residues" evidence="2">
    <location>
        <begin position="616"/>
        <end position="627"/>
    </location>
</feature>
<feature type="DNA-binding region" description="HMG box" evidence="1">
    <location>
        <begin position="196"/>
        <end position="265"/>
    </location>
</feature>
<gene>
    <name evidence="4" type="ORF">V5O48_008197</name>
</gene>
<dbReference type="PROSITE" id="PS50118">
    <property type="entry name" value="HMG_BOX_2"/>
    <property type="match status" value="1"/>
</dbReference>
<evidence type="ECO:0000313" key="5">
    <source>
        <dbReference type="Proteomes" id="UP001465976"/>
    </source>
</evidence>
<feature type="compositionally biased region" description="Basic and acidic residues" evidence="2">
    <location>
        <begin position="323"/>
        <end position="348"/>
    </location>
</feature>
<keyword evidence="1" id="KW-0539">Nucleus</keyword>
<name>A0ABR3FEL9_9AGAR</name>
<reference evidence="4 5" key="1">
    <citation type="submission" date="2024-02" db="EMBL/GenBank/DDBJ databases">
        <title>A draft genome for the cacao thread blight pathogen Marasmius crinis-equi.</title>
        <authorList>
            <person name="Cohen S.P."/>
            <person name="Baruah I.K."/>
            <person name="Amoako-Attah I."/>
            <person name="Bukari Y."/>
            <person name="Meinhardt L.W."/>
            <person name="Bailey B.A."/>
        </authorList>
    </citation>
    <scope>NUCLEOTIDE SEQUENCE [LARGE SCALE GENOMIC DNA]</scope>
    <source>
        <strain evidence="4 5">GH-76</strain>
    </source>
</reference>
<dbReference type="CDD" id="cd01389">
    <property type="entry name" value="HMG-box_ROX1-like"/>
    <property type="match status" value="1"/>
</dbReference>
<feature type="compositionally biased region" description="Acidic residues" evidence="2">
    <location>
        <begin position="299"/>
        <end position="311"/>
    </location>
</feature>
<feature type="compositionally biased region" description="Low complexity" evidence="2">
    <location>
        <begin position="674"/>
        <end position="691"/>
    </location>
</feature>
<dbReference type="InterPro" id="IPR036910">
    <property type="entry name" value="HMG_box_dom_sf"/>
</dbReference>
<feature type="region of interest" description="Disordered" evidence="2">
    <location>
        <begin position="495"/>
        <end position="725"/>
    </location>
</feature>
<dbReference type="InterPro" id="IPR009071">
    <property type="entry name" value="HMG_box_dom"/>
</dbReference>
<feature type="region of interest" description="Disordered" evidence="2">
    <location>
        <begin position="917"/>
        <end position="1007"/>
    </location>
</feature>
<evidence type="ECO:0000259" key="3">
    <source>
        <dbReference type="PROSITE" id="PS50118"/>
    </source>
</evidence>
<proteinExistence type="predicted"/>
<dbReference type="Proteomes" id="UP001465976">
    <property type="component" value="Unassembled WGS sequence"/>
</dbReference>